<dbReference type="GO" id="GO:0008270">
    <property type="term" value="F:zinc ion binding"/>
    <property type="evidence" value="ECO:0007669"/>
    <property type="project" value="UniProtKB-KW"/>
</dbReference>
<dbReference type="SUPFAM" id="SSF57903">
    <property type="entry name" value="FYVE/PHD zinc finger"/>
    <property type="match status" value="1"/>
</dbReference>
<dbReference type="PANTHER" id="PTHR39490:SF8">
    <property type="entry name" value="ZINC FINGER FYVE DOMAIN-CONTAINING PROTEIN 21"/>
    <property type="match status" value="1"/>
</dbReference>
<organism evidence="6">
    <name type="scientific">Phallusia mammillata</name>
    <dbReference type="NCBI Taxonomy" id="59560"/>
    <lineage>
        <taxon>Eukaryota</taxon>
        <taxon>Metazoa</taxon>
        <taxon>Chordata</taxon>
        <taxon>Tunicata</taxon>
        <taxon>Ascidiacea</taxon>
        <taxon>Phlebobranchia</taxon>
        <taxon>Ascidiidae</taxon>
        <taxon>Phallusia</taxon>
    </lineage>
</organism>
<dbReference type="InterPro" id="IPR052113">
    <property type="entry name" value="FYVE-type_Zinc_Finger"/>
</dbReference>
<proteinExistence type="evidence at transcript level"/>
<dbReference type="PANTHER" id="PTHR39490">
    <property type="entry name" value="ARRESTIN DOMAIN-CONTAINING PROTEIN D"/>
    <property type="match status" value="1"/>
</dbReference>
<dbReference type="EMBL" id="LR792081">
    <property type="protein sequence ID" value="CAB3267943.1"/>
    <property type="molecule type" value="mRNA"/>
</dbReference>
<accession>A0A6F9DY48</accession>
<keyword evidence="2 4" id="KW-0863">Zinc-finger</keyword>
<dbReference type="CDD" id="cd15727">
    <property type="entry name" value="FYVE_ZF21"/>
    <property type="match status" value="1"/>
</dbReference>
<keyword evidence="1" id="KW-0479">Metal-binding</keyword>
<keyword evidence="3" id="KW-0862">Zinc</keyword>
<dbReference type="InterPro" id="IPR013083">
    <property type="entry name" value="Znf_RING/FYVE/PHD"/>
</dbReference>
<sequence length="238" mass="27157">MDVISGRKLDKSASGLRMIPVSDTFACPFALSEPMWVSDKECTACVSCDKSFDFFNRKHHCRRCGKCFCDRCCQHVLALKRMYFVDPVRQCYECAVISKVEMEFYDKCLKILMSECEFTIKDDIQDKSFGKAKCCLSNDNRKLLHSFPRSSTSMSDSPKLIILSKIVWVNFMTDTSNTKSQKVVTCVSIKFKDAEDSAVLHQQTYESVDKMAAAPWLSSFKRAMKYLFEARGDDESSA</sequence>
<dbReference type="Gene3D" id="3.30.40.10">
    <property type="entry name" value="Zinc/RING finger domain, C3HC4 (zinc finger)"/>
    <property type="match status" value="1"/>
</dbReference>
<gene>
    <name evidence="6" type="primary">Zfyve21</name>
</gene>
<dbReference type="AlphaFoldDB" id="A0A6F9DY48"/>
<evidence type="ECO:0000256" key="4">
    <source>
        <dbReference type="PROSITE-ProRule" id="PRU00091"/>
    </source>
</evidence>
<evidence type="ECO:0000256" key="2">
    <source>
        <dbReference type="ARBA" id="ARBA00022771"/>
    </source>
</evidence>
<dbReference type="InterPro" id="IPR000306">
    <property type="entry name" value="Znf_FYVE"/>
</dbReference>
<dbReference type="InterPro" id="IPR011011">
    <property type="entry name" value="Znf_FYVE_PHD"/>
</dbReference>
<name>A0A6F9DY48_9ASCI</name>
<dbReference type="InterPro" id="IPR017455">
    <property type="entry name" value="Znf_FYVE-rel"/>
</dbReference>
<evidence type="ECO:0000256" key="3">
    <source>
        <dbReference type="ARBA" id="ARBA00022833"/>
    </source>
</evidence>
<protein>
    <submittedName>
        <fullName evidence="6">ZF(FYVE)-2 zinc finger FYVE domain-containing protein 21 zinc finger protein</fullName>
    </submittedName>
</protein>
<dbReference type="SMART" id="SM00064">
    <property type="entry name" value="FYVE"/>
    <property type="match status" value="1"/>
</dbReference>
<feature type="domain" description="FYVE-type" evidence="5">
    <location>
        <begin position="39"/>
        <end position="94"/>
    </location>
</feature>
<dbReference type="Pfam" id="PF01363">
    <property type="entry name" value="FYVE"/>
    <property type="match status" value="1"/>
</dbReference>
<dbReference type="PROSITE" id="PS50178">
    <property type="entry name" value="ZF_FYVE"/>
    <property type="match status" value="1"/>
</dbReference>
<evidence type="ECO:0000259" key="5">
    <source>
        <dbReference type="PROSITE" id="PS50178"/>
    </source>
</evidence>
<dbReference type="InterPro" id="IPR038632">
    <property type="entry name" value="ZFYVE21_C_sf"/>
</dbReference>
<reference evidence="6" key="1">
    <citation type="submission" date="2020-04" db="EMBL/GenBank/DDBJ databases">
        <authorList>
            <person name="Neveu A P."/>
        </authorList>
    </citation>
    <scope>NUCLEOTIDE SEQUENCE</scope>
    <source>
        <tissue evidence="6">Whole embryo</tissue>
    </source>
</reference>
<evidence type="ECO:0000313" key="6">
    <source>
        <dbReference type="EMBL" id="CAB3267943.1"/>
    </source>
</evidence>
<evidence type="ECO:0000256" key="1">
    <source>
        <dbReference type="ARBA" id="ARBA00022723"/>
    </source>
</evidence>
<dbReference type="InterPro" id="IPR032031">
    <property type="entry name" value="ZFYVE21_C"/>
</dbReference>
<dbReference type="Pfam" id="PF16696">
    <property type="entry name" value="ZFYVE21_C"/>
    <property type="match status" value="1"/>
</dbReference>
<dbReference type="Gene3D" id="2.30.29.160">
    <property type="entry name" value="Zinc finger FYVE domain-containing protein 21, C-terminal"/>
    <property type="match status" value="1"/>
</dbReference>